<dbReference type="Gene3D" id="3.30.70.100">
    <property type="match status" value="1"/>
</dbReference>
<dbReference type="InterPro" id="IPR011008">
    <property type="entry name" value="Dimeric_a/b-barrel"/>
</dbReference>
<dbReference type="SUPFAM" id="SSF54909">
    <property type="entry name" value="Dimeric alpha+beta barrel"/>
    <property type="match status" value="1"/>
</dbReference>
<dbReference type="Proteomes" id="UP000053411">
    <property type="component" value="Unassembled WGS sequence"/>
</dbReference>
<evidence type="ECO:0000313" key="1">
    <source>
        <dbReference type="EMBL" id="KIY00066.1"/>
    </source>
</evidence>
<dbReference type="AlphaFoldDB" id="A0A0D2HDU5"/>
<dbReference type="RefSeq" id="XP_016634188.1">
    <property type="nucleotide sequence ID" value="XM_016774261.1"/>
</dbReference>
<gene>
    <name evidence="1" type="ORF">Z520_03751</name>
</gene>
<organism evidence="1 2">
    <name type="scientific">Fonsecaea multimorphosa CBS 102226</name>
    <dbReference type="NCBI Taxonomy" id="1442371"/>
    <lineage>
        <taxon>Eukaryota</taxon>
        <taxon>Fungi</taxon>
        <taxon>Dikarya</taxon>
        <taxon>Ascomycota</taxon>
        <taxon>Pezizomycotina</taxon>
        <taxon>Eurotiomycetes</taxon>
        <taxon>Chaetothyriomycetidae</taxon>
        <taxon>Chaetothyriales</taxon>
        <taxon>Herpotrichiellaceae</taxon>
        <taxon>Fonsecaea</taxon>
    </lineage>
</organism>
<protein>
    <recommendedName>
        <fullName evidence="3">ABM domain-containing protein</fullName>
    </recommendedName>
</protein>
<name>A0A0D2HDU5_9EURO</name>
<keyword evidence="2" id="KW-1185">Reference proteome</keyword>
<dbReference type="OrthoDB" id="10011777at2759"/>
<dbReference type="GeneID" id="27709497"/>
<evidence type="ECO:0000313" key="2">
    <source>
        <dbReference type="Proteomes" id="UP000053411"/>
    </source>
</evidence>
<dbReference type="STRING" id="1442371.A0A0D2HDU5"/>
<reference evidence="1 2" key="1">
    <citation type="submission" date="2015-01" db="EMBL/GenBank/DDBJ databases">
        <title>The Genome Sequence of Fonsecaea multimorphosa CBS 102226.</title>
        <authorList>
            <consortium name="The Broad Institute Genomics Platform"/>
            <person name="Cuomo C."/>
            <person name="de Hoog S."/>
            <person name="Gorbushina A."/>
            <person name="Stielow B."/>
            <person name="Teixiera M."/>
            <person name="Abouelleil A."/>
            <person name="Chapman S.B."/>
            <person name="Priest M."/>
            <person name="Young S.K."/>
            <person name="Wortman J."/>
            <person name="Nusbaum C."/>
            <person name="Birren B."/>
        </authorList>
    </citation>
    <scope>NUCLEOTIDE SEQUENCE [LARGE SCALE GENOMIC DNA]</scope>
    <source>
        <strain evidence="1 2">CBS 102226</strain>
    </source>
</reference>
<dbReference type="VEuPathDB" id="FungiDB:Z520_03751"/>
<dbReference type="EMBL" id="KN848067">
    <property type="protein sequence ID" value="KIY00066.1"/>
    <property type="molecule type" value="Genomic_DNA"/>
</dbReference>
<evidence type="ECO:0008006" key="3">
    <source>
        <dbReference type="Google" id="ProtNLM"/>
    </source>
</evidence>
<proteinExistence type="predicted"/>
<accession>A0A0D2HDU5</accession>
<sequence>MPEVHIIAIFTPRLGKVERVKELLIAQCREVHEKEDYALRFLVTEQIDVDVPELALFETYTSMDDTDRHLKEPHFLTMSKILAEEDLLSKKTYVARTVTTAGFDLDREFRSQ</sequence>